<dbReference type="InterPro" id="IPR045851">
    <property type="entry name" value="AMP-bd_C_sf"/>
</dbReference>
<evidence type="ECO:0000313" key="6">
    <source>
        <dbReference type="EMBL" id="GAG70892.1"/>
    </source>
</evidence>
<keyword evidence="3" id="KW-0547">Nucleotide-binding</keyword>
<evidence type="ECO:0000256" key="2">
    <source>
        <dbReference type="ARBA" id="ARBA00022598"/>
    </source>
</evidence>
<evidence type="ECO:0000256" key="4">
    <source>
        <dbReference type="ARBA" id="ARBA00022840"/>
    </source>
</evidence>
<dbReference type="InterPro" id="IPR025110">
    <property type="entry name" value="AMP-bd_C"/>
</dbReference>
<gene>
    <name evidence="6" type="ORF">S01H4_05392</name>
</gene>
<feature type="domain" description="AMP-binding enzyme C-terminal" evidence="5">
    <location>
        <begin position="10"/>
        <end position="85"/>
    </location>
</feature>
<sequence>PSGFQVWPREVEEVIASYPAVDEVGVAGVPDPYQGEAVKAWVVLCKGHQLTVDELRAYCKKKLAAYKVPKHVEFRDSLPMSHLGKLLRRELAAEGE</sequence>
<dbReference type="GO" id="GO:0005524">
    <property type="term" value="F:ATP binding"/>
    <property type="evidence" value="ECO:0007669"/>
    <property type="project" value="UniProtKB-KW"/>
</dbReference>
<dbReference type="Gene3D" id="3.30.300.30">
    <property type="match status" value="1"/>
</dbReference>
<evidence type="ECO:0000256" key="1">
    <source>
        <dbReference type="ARBA" id="ARBA00006432"/>
    </source>
</evidence>
<dbReference type="AlphaFoldDB" id="X1ANA8"/>
<organism evidence="6">
    <name type="scientific">marine sediment metagenome</name>
    <dbReference type="NCBI Taxonomy" id="412755"/>
    <lineage>
        <taxon>unclassified sequences</taxon>
        <taxon>metagenomes</taxon>
        <taxon>ecological metagenomes</taxon>
    </lineage>
</organism>
<feature type="non-terminal residue" evidence="6">
    <location>
        <position position="1"/>
    </location>
</feature>
<protein>
    <recommendedName>
        <fullName evidence="5">AMP-binding enzyme C-terminal domain-containing protein</fullName>
    </recommendedName>
</protein>
<dbReference type="GO" id="GO:0006637">
    <property type="term" value="P:acyl-CoA metabolic process"/>
    <property type="evidence" value="ECO:0007669"/>
    <property type="project" value="TreeGrafter"/>
</dbReference>
<dbReference type="PANTHER" id="PTHR43605">
    <property type="entry name" value="ACYL-COENZYME A SYNTHETASE"/>
    <property type="match status" value="1"/>
</dbReference>
<name>X1ANA8_9ZZZZ</name>
<dbReference type="Pfam" id="PF13193">
    <property type="entry name" value="AMP-binding_C"/>
    <property type="match status" value="1"/>
</dbReference>
<comment type="similarity">
    <text evidence="1">Belongs to the ATP-dependent AMP-binding enzyme family.</text>
</comment>
<dbReference type="GO" id="GO:0006633">
    <property type="term" value="P:fatty acid biosynthetic process"/>
    <property type="evidence" value="ECO:0007669"/>
    <property type="project" value="TreeGrafter"/>
</dbReference>
<dbReference type="InterPro" id="IPR051087">
    <property type="entry name" value="Mitochondrial_ACSM"/>
</dbReference>
<dbReference type="SUPFAM" id="SSF56801">
    <property type="entry name" value="Acetyl-CoA synthetase-like"/>
    <property type="match status" value="1"/>
</dbReference>
<keyword evidence="2" id="KW-0436">Ligase</keyword>
<accession>X1ANA8</accession>
<proteinExistence type="inferred from homology"/>
<dbReference type="PANTHER" id="PTHR43605:SF10">
    <property type="entry name" value="ACYL-COA SYNTHETASE MEDIUM CHAIN FAMILY MEMBER 3"/>
    <property type="match status" value="1"/>
</dbReference>
<keyword evidence="4" id="KW-0067">ATP-binding</keyword>
<evidence type="ECO:0000256" key="3">
    <source>
        <dbReference type="ARBA" id="ARBA00022741"/>
    </source>
</evidence>
<reference evidence="6" key="1">
    <citation type="journal article" date="2014" name="Front. Microbiol.">
        <title>High frequency of phylogenetically diverse reductive dehalogenase-homologous genes in deep subseafloor sedimentary metagenomes.</title>
        <authorList>
            <person name="Kawai M."/>
            <person name="Futagami T."/>
            <person name="Toyoda A."/>
            <person name="Takaki Y."/>
            <person name="Nishi S."/>
            <person name="Hori S."/>
            <person name="Arai W."/>
            <person name="Tsubouchi T."/>
            <person name="Morono Y."/>
            <person name="Uchiyama I."/>
            <person name="Ito T."/>
            <person name="Fujiyama A."/>
            <person name="Inagaki F."/>
            <person name="Takami H."/>
        </authorList>
    </citation>
    <scope>NUCLEOTIDE SEQUENCE</scope>
    <source>
        <strain evidence="6">Expedition CK06-06</strain>
    </source>
</reference>
<dbReference type="EMBL" id="BART01001557">
    <property type="protein sequence ID" value="GAG70892.1"/>
    <property type="molecule type" value="Genomic_DNA"/>
</dbReference>
<dbReference type="GO" id="GO:0015645">
    <property type="term" value="F:fatty acid ligase activity"/>
    <property type="evidence" value="ECO:0007669"/>
    <property type="project" value="TreeGrafter"/>
</dbReference>
<evidence type="ECO:0000259" key="5">
    <source>
        <dbReference type="Pfam" id="PF13193"/>
    </source>
</evidence>
<dbReference type="GO" id="GO:0004321">
    <property type="term" value="F:fatty-acyl-CoA synthase activity"/>
    <property type="evidence" value="ECO:0007669"/>
    <property type="project" value="TreeGrafter"/>
</dbReference>
<comment type="caution">
    <text evidence="6">The sequence shown here is derived from an EMBL/GenBank/DDBJ whole genome shotgun (WGS) entry which is preliminary data.</text>
</comment>